<evidence type="ECO:0000256" key="1">
    <source>
        <dbReference type="SAM" id="SignalP"/>
    </source>
</evidence>
<dbReference type="RefSeq" id="WP_212522122.1">
    <property type="nucleotide sequence ID" value="NZ_JAGSOH010000174.1"/>
</dbReference>
<name>A0A941EIF4_9ACTN</name>
<comment type="caution">
    <text evidence="2">The sequence shown here is derived from an EMBL/GenBank/DDBJ whole genome shotgun (WGS) entry which is preliminary data.</text>
</comment>
<keyword evidence="1" id="KW-0732">Signal</keyword>
<protein>
    <submittedName>
        <fullName evidence="2">Uncharacterized protein</fullName>
    </submittedName>
</protein>
<accession>A0A941EIF4</accession>
<gene>
    <name evidence="2" type="ORF">KDK95_32160</name>
</gene>
<proteinExistence type="predicted"/>
<feature type="chain" id="PRO_5038072086" evidence="1">
    <location>
        <begin position="30"/>
        <end position="109"/>
    </location>
</feature>
<sequence length="109" mass="10892">MVIRTVRNLVLLTALALGATVVPIGTASAAGTVGRQAPPPSSLCGLEDLGGDPLTLEVLQGACASARAAAGAVESEAGSFALRPVSVTEAVLYNDCTLGLLPGPCDRYL</sequence>
<feature type="signal peptide" evidence="1">
    <location>
        <begin position="1"/>
        <end position="29"/>
    </location>
</feature>
<dbReference type="AlphaFoldDB" id="A0A941EIF4"/>
<organism evidence="2 3">
    <name type="scientific">Actinospica acidithermotolerans</name>
    <dbReference type="NCBI Taxonomy" id="2828514"/>
    <lineage>
        <taxon>Bacteria</taxon>
        <taxon>Bacillati</taxon>
        <taxon>Actinomycetota</taxon>
        <taxon>Actinomycetes</taxon>
        <taxon>Catenulisporales</taxon>
        <taxon>Actinospicaceae</taxon>
        <taxon>Actinospica</taxon>
    </lineage>
</organism>
<reference evidence="2" key="1">
    <citation type="submission" date="2021-04" db="EMBL/GenBank/DDBJ databases">
        <title>Genome based classification of Actinospica acidithermotolerans sp. nov., an actinobacterium isolated from an Indonesian hot spring.</title>
        <authorList>
            <person name="Kusuma A.B."/>
            <person name="Putra K.E."/>
            <person name="Nafisah S."/>
            <person name="Loh J."/>
            <person name="Nouioui I."/>
            <person name="Goodfellow M."/>
        </authorList>
    </citation>
    <scope>NUCLEOTIDE SEQUENCE</scope>
    <source>
        <strain evidence="2">MGRD01-02</strain>
    </source>
</reference>
<evidence type="ECO:0000313" key="2">
    <source>
        <dbReference type="EMBL" id="MBR7831003.1"/>
    </source>
</evidence>
<dbReference type="Proteomes" id="UP000676325">
    <property type="component" value="Unassembled WGS sequence"/>
</dbReference>
<dbReference type="EMBL" id="JAGSOH010000174">
    <property type="protein sequence ID" value="MBR7831003.1"/>
    <property type="molecule type" value="Genomic_DNA"/>
</dbReference>
<keyword evidence="3" id="KW-1185">Reference proteome</keyword>
<evidence type="ECO:0000313" key="3">
    <source>
        <dbReference type="Proteomes" id="UP000676325"/>
    </source>
</evidence>